<dbReference type="InterPro" id="IPR001943">
    <property type="entry name" value="UVR_dom"/>
</dbReference>
<dbReference type="PROSITE" id="PS50151">
    <property type="entry name" value="UVR"/>
    <property type="match status" value="1"/>
</dbReference>
<feature type="domain" description="UVR" evidence="3">
    <location>
        <begin position="47"/>
        <end position="82"/>
    </location>
</feature>
<reference evidence="4 5" key="1">
    <citation type="submission" date="2018-04" db="EMBL/GenBank/DDBJ databases">
        <authorList>
            <person name="Go L.Y."/>
            <person name="Mitchell J.A."/>
        </authorList>
    </citation>
    <scope>NUCLEOTIDE SEQUENCE [LARGE SCALE GENOMIC DNA]</scope>
    <source>
        <strain evidence="4 5">TPD7010</strain>
    </source>
</reference>
<dbReference type="Gene3D" id="4.10.860.10">
    <property type="entry name" value="UVR domain"/>
    <property type="match status" value="1"/>
</dbReference>
<evidence type="ECO:0000259" key="3">
    <source>
        <dbReference type="PROSITE" id="PS50151"/>
    </source>
</evidence>
<comment type="caution">
    <text evidence="4">The sequence shown here is derived from an EMBL/GenBank/DDBJ whole genome shotgun (WGS) entry which is preliminary data.</text>
</comment>
<dbReference type="RefSeq" id="WP_207770780.1">
    <property type="nucleotide sequence ID" value="NZ_QDFT01000015.1"/>
</dbReference>
<name>A0A2T7WLY6_MICTE</name>
<dbReference type="Proteomes" id="UP000244649">
    <property type="component" value="Unassembled WGS sequence"/>
</dbReference>
<gene>
    <name evidence="4" type="ORF">DC432_07750</name>
</gene>
<evidence type="ECO:0000313" key="5">
    <source>
        <dbReference type="Proteomes" id="UP000244649"/>
    </source>
</evidence>
<evidence type="ECO:0000256" key="1">
    <source>
        <dbReference type="SAM" id="Coils"/>
    </source>
</evidence>
<dbReference type="Pfam" id="PF02151">
    <property type="entry name" value="UVR"/>
    <property type="match status" value="1"/>
</dbReference>
<proteinExistence type="predicted"/>
<evidence type="ECO:0000313" key="4">
    <source>
        <dbReference type="EMBL" id="PVE73698.1"/>
    </source>
</evidence>
<organism evidence="4 5">
    <name type="scientific">Microbacterium testaceum</name>
    <name type="common">Aureobacterium testaceum</name>
    <name type="synonym">Brevibacterium testaceum</name>
    <dbReference type="NCBI Taxonomy" id="2033"/>
    <lineage>
        <taxon>Bacteria</taxon>
        <taxon>Bacillati</taxon>
        <taxon>Actinomycetota</taxon>
        <taxon>Actinomycetes</taxon>
        <taxon>Micrococcales</taxon>
        <taxon>Microbacteriaceae</taxon>
        <taxon>Microbacterium</taxon>
    </lineage>
</organism>
<feature type="non-terminal residue" evidence="4">
    <location>
        <position position="1"/>
    </location>
</feature>
<feature type="region of interest" description="Disordered" evidence="2">
    <location>
        <begin position="16"/>
        <end position="36"/>
    </location>
</feature>
<keyword evidence="1" id="KW-0175">Coiled coil</keyword>
<accession>A0A2T7WLY6</accession>
<dbReference type="SUPFAM" id="SSF46600">
    <property type="entry name" value="C-terminal UvrC-binding domain of UvrB"/>
    <property type="match status" value="1"/>
</dbReference>
<evidence type="ECO:0000256" key="2">
    <source>
        <dbReference type="SAM" id="MobiDB-lite"/>
    </source>
</evidence>
<dbReference type="InterPro" id="IPR036876">
    <property type="entry name" value="UVR_dom_sf"/>
</dbReference>
<feature type="coiled-coil region" evidence="1">
    <location>
        <begin position="43"/>
        <end position="89"/>
    </location>
</feature>
<sequence length="92" mass="9999">DITEVLAREATDTKKLLARNDKAGKGKSPTPQLRRTGIAAEGADQLESTIADLTQQMLAAAGELKFELAGRLRDEVQDLKKELRAMERAGHA</sequence>
<dbReference type="AlphaFoldDB" id="A0A2T7WLY6"/>
<protein>
    <submittedName>
        <fullName evidence="4">Excinuclease ABC subunit B</fullName>
    </submittedName>
</protein>
<dbReference type="EMBL" id="QDFT01000015">
    <property type="protein sequence ID" value="PVE73698.1"/>
    <property type="molecule type" value="Genomic_DNA"/>
</dbReference>